<comment type="caution">
    <text evidence="1">The sequence shown here is derived from an EMBL/GenBank/DDBJ whole genome shotgun (WGS) entry which is preliminary data.</text>
</comment>
<protein>
    <submittedName>
        <fullName evidence="1">Uncharacterized protein</fullName>
    </submittedName>
</protein>
<sequence>MIRELLETLVVAIDDHRAGLIGDDELHGVLETLGIDPRQRGISEAAVERARAKYRGNRRR</sequence>
<gene>
    <name evidence="1" type="ORF">I553_3706</name>
</gene>
<accession>X7YQW7</accession>
<dbReference type="EMBL" id="JAOB01000089">
    <property type="protein sequence ID" value="EUA09622.1"/>
    <property type="molecule type" value="Genomic_DNA"/>
</dbReference>
<organism evidence="1">
    <name type="scientific">Mycobacterium xenopi 4042</name>
    <dbReference type="NCBI Taxonomy" id="1299334"/>
    <lineage>
        <taxon>Bacteria</taxon>
        <taxon>Bacillati</taxon>
        <taxon>Actinomycetota</taxon>
        <taxon>Actinomycetes</taxon>
        <taxon>Mycobacteriales</taxon>
        <taxon>Mycobacteriaceae</taxon>
        <taxon>Mycobacterium</taxon>
    </lineage>
</organism>
<name>X7YQW7_MYCXE</name>
<reference evidence="1" key="1">
    <citation type="submission" date="2014-01" db="EMBL/GenBank/DDBJ databases">
        <authorList>
            <person name="Brown-Elliot B."/>
            <person name="Wallace R."/>
            <person name="Lenaerts A."/>
            <person name="Ordway D."/>
            <person name="DeGroote M.A."/>
            <person name="Parker T."/>
            <person name="Sizemore C."/>
            <person name="Tallon L.J."/>
            <person name="Sadzewicz L.K."/>
            <person name="Sengamalay N."/>
            <person name="Fraser C.M."/>
            <person name="Hine E."/>
            <person name="Shefchek K.A."/>
            <person name="Das S.P."/>
            <person name="Tettelin H."/>
        </authorList>
    </citation>
    <scope>NUCLEOTIDE SEQUENCE [LARGE SCALE GENOMIC DNA]</scope>
    <source>
        <strain evidence="1">4042</strain>
    </source>
</reference>
<evidence type="ECO:0000313" key="1">
    <source>
        <dbReference type="EMBL" id="EUA09622.1"/>
    </source>
</evidence>
<dbReference type="AlphaFoldDB" id="X7YQW7"/>
<dbReference type="PATRIC" id="fig|1299334.3.peg.9143"/>
<proteinExistence type="predicted"/>